<accession>A0A0E9NDR7</accession>
<feature type="compositionally biased region" description="Basic and acidic residues" evidence="1">
    <location>
        <begin position="329"/>
        <end position="350"/>
    </location>
</feature>
<evidence type="ECO:0000313" key="3">
    <source>
        <dbReference type="Proteomes" id="UP000033140"/>
    </source>
</evidence>
<protein>
    <submittedName>
        <fullName evidence="2">Uncharacterized protein</fullName>
    </submittedName>
</protein>
<comment type="caution">
    <text evidence="2">The sequence shown here is derived from an EMBL/GenBank/DDBJ whole genome shotgun (WGS) entry which is preliminary data.</text>
</comment>
<sequence>MTFDSSPYSQPARHSAAFTPDRPVLRRLHTVEVSMNEFEADTDMDEAGQRVAENSVETLGEEECMTGPVRVDVDVDICMSKHHGDECVDLGFEGDGGQRHDHGKITEEGGGRNVCELVEGEQRQCPEELDGLNTSAGSPLAVNALEQEGDNSSIGEGDCEDTGTVFAPSGFSSGFSSGKSYVPTASIYDMGVNPLTDTVELLVAEKSQEQGNDDTSTHLEEDEGTDVVEDECVFAPSGFSTGFSSGKSFVPTSSIYDTAATDQVTSPVEHNSSRKYGCDSSPAVTCITKTVYDGFSSGKTFVPTADIYEMGRSVPPGDDLEAKEVELEVPRESLLDKGSTLHDESGRHGESYSPQGRDEDLAEDEDNGWDITPAKPSGLGGFGSASSFIPTADIYELGIVARPPEEDHVDPAYMGLPALRLPKSNAEEAHTTDKVMGYSQMIGERMVQEEMEKAGINGCPEDGTTNSAQQTRSEKTVQTHNDTRDLLGPARQKLVAFKFGAKSHVAIPQQPGKVEVSSVSRDRSVRVNEEKASMRLEDERGIQPDSRDSDSSESRKRRQYDDHEHGEVAECTDSRGKRARRAEVMTSAEVISGHDIARTCMPPPSKTKADQHRPTFLSPPPSETFTAPSAPRVIKPFTRTSYPDPLAPPSTILNLGSESLLRTCFRVGEVLRCSRSKDEERVMIIEFFGVLHSSTSSERTIYHPRPEYVLQLSDIFHPSRGPYLSGRCWHDVSNDVRVGDMTRVVGVARVTKDGKMELKVEKVRKATWSEIEYVRGIVN</sequence>
<feature type="region of interest" description="Disordered" evidence="1">
    <location>
        <begin position="510"/>
        <end position="581"/>
    </location>
</feature>
<evidence type="ECO:0000256" key="1">
    <source>
        <dbReference type="SAM" id="MobiDB-lite"/>
    </source>
</evidence>
<dbReference type="EMBL" id="BACD03000009">
    <property type="protein sequence ID" value="GAO47550.1"/>
    <property type="molecule type" value="Genomic_DNA"/>
</dbReference>
<evidence type="ECO:0000313" key="2">
    <source>
        <dbReference type="EMBL" id="GAO47550.1"/>
    </source>
</evidence>
<feature type="region of interest" description="Disordered" evidence="1">
    <location>
        <begin position="329"/>
        <end position="382"/>
    </location>
</feature>
<keyword evidence="3" id="KW-1185">Reference proteome</keyword>
<feature type="region of interest" description="Disordered" evidence="1">
    <location>
        <begin position="460"/>
        <end position="487"/>
    </location>
</feature>
<name>A0A0E9NDR7_SAICN</name>
<feature type="compositionally biased region" description="Basic and acidic residues" evidence="1">
    <location>
        <begin position="472"/>
        <end position="485"/>
    </location>
</feature>
<reference evidence="2 3" key="1">
    <citation type="journal article" date="2011" name="J. Gen. Appl. Microbiol.">
        <title>Draft genome sequencing of the enigmatic yeast Saitoella complicata.</title>
        <authorList>
            <person name="Nishida H."/>
            <person name="Hamamoto M."/>
            <person name="Sugiyama J."/>
        </authorList>
    </citation>
    <scope>NUCLEOTIDE SEQUENCE [LARGE SCALE GENOMIC DNA]</scope>
    <source>
        <strain evidence="2 3">NRRL Y-17804</strain>
    </source>
</reference>
<dbReference type="AlphaFoldDB" id="A0A0E9NDR7"/>
<organism evidence="2 3">
    <name type="scientific">Saitoella complicata (strain BCRC 22490 / CBS 7301 / JCM 7358 / NBRC 10748 / NRRL Y-17804)</name>
    <dbReference type="NCBI Taxonomy" id="698492"/>
    <lineage>
        <taxon>Eukaryota</taxon>
        <taxon>Fungi</taxon>
        <taxon>Dikarya</taxon>
        <taxon>Ascomycota</taxon>
        <taxon>Taphrinomycotina</taxon>
        <taxon>Taphrinomycotina incertae sedis</taxon>
        <taxon>Saitoella</taxon>
    </lineage>
</organism>
<feature type="compositionally biased region" description="Basic and acidic residues" evidence="1">
    <location>
        <begin position="520"/>
        <end position="576"/>
    </location>
</feature>
<reference evidence="2 3" key="2">
    <citation type="journal article" date="2014" name="J. Gen. Appl. Microbiol.">
        <title>The early diverging ascomycetous budding yeast Saitoella complicata has three histone deacetylases belonging to the Clr6, Hos2, and Rpd3 lineages.</title>
        <authorList>
            <person name="Nishida H."/>
            <person name="Matsumoto T."/>
            <person name="Kondo S."/>
            <person name="Hamamoto M."/>
            <person name="Yoshikawa H."/>
        </authorList>
    </citation>
    <scope>NUCLEOTIDE SEQUENCE [LARGE SCALE GENOMIC DNA]</scope>
    <source>
        <strain evidence="2 3">NRRL Y-17804</strain>
    </source>
</reference>
<dbReference type="Proteomes" id="UP000033140">
    <property type="component" value="Unassembled WGS sequence"/>
</dbReference>
<gene>
    <name evidence="2" type="ORF">G7K_1755-t1</name>
</gene>
<proteinExistence type="predicted"/>
<reference evidence="2 3" key="3">
    <citation type="journal article" date="2015" name="Genome Announc.">
        <title>Draft Genome Sequence of the Archiascomycetous Yeast Saitoella complicata.</title>
        <authorList>
            <person name="Yamauchi K."/>
            <person name="Kondo S."/>
            <person name="Hamamoto M."/>
            <person name="Takahashi Y."/>
            <person name="Ogura Y."/>
            <person name="Hayashi T."/>
            <person name="Nishida H."/>
        </authorList>
    </citation>
    <scope>NUCLEOTIDE SEQUENCE [LARGE SCALE GENOMIC DNA]</scope>
    <source>
        <strain evidence="2 3">NRRL Y-17804</strain>
    </source>
</reference>